<evidence type="ECO:0000313" key="8">
    <source>
        <dbReference type="EMBL" id="KYN85202.1"/>
    </source>
</evidence>
<keyword evidence="9" id="KW-1185">Reference proteome</keyword>
<sequence length="361" mass="41383">MFRELSYGLLLLCVSNSITAHSLYPDIELKELPLSALTNSKLPDVLISDNEFTYQPYFRPFDLDHFLAETLPTWHALSEPFQHWAGATGVDPRVLLTTLIILFPEKTPSVEEIKTLANQLSQGFYHYESHRSLSHQRYNPATLAIAQQLPTTSAWQTWLTQYEAWFYLPAPELEIQTARSDFIAPDSMQWPWRQGYSWVPNGPHSHSGSGYPLSSIDVSYDWPQWGAPTYSVTAAHDGYVTVLSRCQVRVSNPNGWETNYYHMDGIQVGNKQWVTRDTKLGVYASQRSTALCEGGSSTGPHLHFSLLYKGRFQSIQGVQFGPYQVQSGRYNYDNDCRYAWLNDTRNQRKMCFFQRVDNPAR</sequence>
<proteinExistence type="predicted"/>
<gene>
    <name evidence="8" type="ORF">ATY35_03980</name>
</gene>
<evidence type="ECO:0000256" key="1">
    <source>
        <dbReference type="ARBA" id="ARBA00001947"/>
    </source>
</evidence>
<keyword evidence="4" id="KW-0378">Hydrolase</keyword>
<name>A0ABR5W0S3_9VIBR</name>
<dbReference type="Proteomes" id="UP000075609">
    <property type="component" value="Unassembled WGS sequence"/>
</dbReference>
<evidence type="ECO:0000256" key="2">
    <source>
        <dbReference type="ARBA" id="ARBA00022670"/>
    </source>
</evidence>
<dbReference type="PANTHER" id="PTHR21666">
    <property type="entry name" value="PEPTIDASE-RELATED"/>
    <property type="match status" value="1"/>
</dbReference>
<keyword evidence="3" id="KW-0479">Metal-binding</keyword>
<comment type="caution">
    <text evidence="8">The sequence shown here is derived from an EMBL/GenBank/DDBJ whole genome shotgun (WGS) entry which is preliminary data.</text>
</comment>
<evidence type="ECO:0000313" key="9">
    <source>
        <dbReference type="Proteomes" id="UP000075609"/>
    </source>
</evidence>
<dbReference type="InterPro" id="IPR050570">
    <property type="entry name" value="Cell_wall_metabolism_enzyme"/>
</dbReference>
<evidence type="ECO:0000256" key="3">
    <source>
        <dbReference type="ARBA" id="ARBA00022723"/>
    </source>
</evidence>
<evidence type="ECO:0000259" key="7">
    <source>
        <dbReference type="Pfam" id="PF01551"/>
    </source>
</evidence>
<dbReference type="PANTHER" id="PTHR21666:SF288">
    <property type="entry name" value="CELL DIVISION PROTEIN YTFB"/>
    <property type="match status" value="1"/>
</dbReference>
<dbReference type="Gene3D" id="2.70.70.10">
    <property type="entry name" value="Glucose Permease (Domain IIA)"/>
    <property type="match status" value="1"/>
</dbReference>
<dbReference type="EMBL" id="LOBP01000151">
    <property type="protein sequence ID" value="KYN85202.1"/>
    <property type="molecule type" value="Genomic_DNA"/>
</dbReference>
<reference evidence="8 9" key="1">
    <citation type="submission" date="2015-12" db="EMBL/GenBank/DDBJ databases">
        <authorList>
            <person name="Tarr C.L."/>
            <person name="Gladney L.M."/>
        </authorList>
    </citation>
    <scope>NUCLEOTIDE SEQUENCE [LARGE SCALE GENOMIC DNA]</scope>
    <source>
        <strain evidence="8 9">1048-83</strain>
    </source>
</reference>
<keyword evidence="2" id="KW-0645">Protease</keyword>
<dbReference type="InterPro" id="IPR000841">
    <property type="entry name" value="Pept_M23A_Blytic"/>
</dbReference>
<evidence type="ECO:0000256" key="6">
    <source>
        <dbReference type="ARBA" id="ARBA00023049"/>
    </source>
</evidence>
<accession>A0ABR5W0S3</accession>
<dbReference type="SUPFAM" id="SSF51261">
    <property type="entry name" value="Duplicated hybrid motif"/>
    <property type="match status" value="1"/>
</dbReference>
<organism evidence="8 9">
    <name type="scientific">Vibrio cidicii</name>
    <dbReference type="NCBI Taxonomy" id="1763883"/>
    <lineage>
        <taxon>Bacteria</taxon>
        <taxon>Pseudomonadati</taxon>
        <taxon>Pseudomonadota</taxon>
        <taxon>Gammaproteobacteria</taxon>
        <taxon>Vibrionales</taxon>
        <taxon>Vibrionaceae</taxon>
        <taxon>Vibrio</taxon>
    </lineage>
</organism>
<keyword evidence="5" id="KW-0862">Zinc</keyword>
<dbReference type="PRINTS" id="PR00933">
    <property type="entry name" value="BLYTICPTASE"/>
</dbReference>
<dbReference type="CDD" id="cd12797">
    <property type="entry name" value="M23_peptidase"/>
    <property type="match status" value="1"/>
</dbReference>
<keyword evidence="6" id="KW-0482">Metalloprotease</keyword>
<comment type="cofactor">
    <cofactor evidence="1">
        <name>Zn(2+)</name>
        <dbReference type="ChEBI" id="CHEBI:29105"/>
    </cofactor>
</comment>
<feature type="domain" description="M23ase beta-sheet core" evidence="7">
    <location>
        <begin position="231"/>
        <end position="311"/>
    </location>
</feature>
<dbReference type="InterPro" id="IPR016047">
    <property type="entry name" value="M23ase_b-sheet_dom"/>
</dbReference>
<evidence type="ECO:0000256" key="5">
    <source>
        <dbReference type="ARBA" id="ARBA00022833"/>
    </source>
</evidence>
<protein>
    <submittedName>
        <fullName evidence="8">Peptidase M23</fullName>
    </submittedName>
</protein>
<evidence type="ECO:0000256" key="4">
    <source>
        <dbReference type="ARBA" id="ARBA00022801"/>
    </source>
</evidence>
<dbReference type="Pfam" id="PF01551">
    <property type="entry name" value="Peptidase_M23"/>
    <property type="match status" value="1"/>
</dbReference>
<dbReference type="RefSeq" id="WP_061900217.1">
    <property type="nucleotide sequence ID" value="NZ_CAXYEW010000004.1"/>
</dbReference>
<dbReference type="InterPro" id="IPR011055">
    <property type="entry name" value="Dup_hybrid_motif"/>
</dbReference>